<name>A0A8J7R3Q3_9HYPH</name>
<feature type="region of interest" description="Disordered" evidence="1">
    <location>
        <begin position="47"/>
        <end position="68"/>
    </location>
</feature>
<evidence type="ECO:0000313" key="2">
    <source>
        <dbReference type="EMBL" id="MBP0441365.1"/>
    </source>
</evidence>
<organism evidence="2 3">
    <name type="scientific">Tianweitania sediminis</name>
    <dbReference type="NCBI Taxonomy" id="1502156"/>
    <lineage>
        <taxon>Bacteria</taxon>
        <taxon>Pseudomonadati</taxon>
        <taxon>Pseudomonadota</taxon>
        <taxon>Alphaproteobacteria</taxon>
        <taxon>Hyphomicrobiales</taxon>
        <taxon>Phyllobacteriaceae</taxon>
        <taxon>Tianweitania</taxon>
    </lineage>
</organism>
<gene>
    <name evidence="2" type="ORF">J5Y06_22200</name>
</gene>
<dbReference type="RefSeq" id="WP_209337390.1">
    <property type="nucleotide sequence ID" value="NZ_JAGIYY010000013.1"/>
</dbReference>
<feature type="region of interest" description="Disordered" evidence="1">
    <location>
        <begin position="1"/>
        <end position="27"/>
    </location>
</feature>
<evidence type="ECO:0000313" key="3">
    <source>
        <dbReference type="Proteomes" id="UP000666240"/>
    </source>
</evidence>
<dbReference type="EMBL" id="JAGIYY010000013">
    <property type="protein sequence ID" value="MBP0441365.1"/>
    <property type="molecule type" value="Genomic_DNA"/>
</dbReference>
<accession>A0A8J7R3Q3</accession>
<comment type="caution">
    <text evidence="2">The sequence shown here is derived from an EMBL/GenBank/DDBJ whole genome shotgun (WGS) entry which is preliminary data.</text>
</comment>
<proteinExistence type="predicted"/>
<sequence length="68" mass="7504">MSGCFSPKPSAGSVEDQSDARVDRAFRSRSLDQRNELRIDAAVVRNRPNGHGRRVGLTIHEGEARAQD</sequence>
<evidence type="ECO:0000256" key="1">
    <source>
        <dbReference type="SAM" id="MobiDB-lite"/>
    </source>
</evidence>
<reference evidence="2" key="1">
    <citation type="submission" date="2021-03" db="EMBL/GenBank/DDBJ databases">
        <title>Genome sequencing and assembly of Tianweitania sediminis.</title>
        <authorList>
            <person name="Chhetri G."/>
        </authorList>
    </citation>
    <scope>NUCLEOTIDE SEQUENCE</scope>
    <source>
        <strain evidence="2">Z8</strain>
    </source>
</reference>
<dbReference type="AlphaFoldDB" id="A0A8J7R3Q3"/>
<dbReference type="Proteomes" id="UP000666240">
    <property type="component" value="Unassembled WGS sequence"/>
</dbReference>
<keyword evidence="3" id="KW-1185">Reference proteome</keyword>
<feature type="compositionally biased region" description="Basic and acidic residues" evidence="1">
    <location>
        <begin position="18"/>
        <end position="27"/>
    </location>
</feature>
<protein>
    <submittedName>
        <fullName evidence="2">Uncharacterized protein</fullName>
    </submittedName>
</protein>